<dbReference type="PANTHER" id="PTHR11575:SF48">
    <property type="entry name" value="5'-NUCLEOTIDASE"/>
    <property type="match status" value="1"/>
</dbReference>
<reference evidence="2" key="2">
    <citation type="submission" date="2024-10" db="UniProtKB">
        <authorList>
            <consortium name="EnsemblProtists"/>
        </authorList>
    </citation>
    <scope>IDENTIFICATION</scope>
</reference>
<organism evidence="2 3">
    <name type="scientific">Emiliania huxleyi (strain CCMP1516)</name>
    <dbReference type="NCBI Taxonomy" id="280463"/>
    <lineage>
        <taxon>Eukaryota</taxon>
        <taxon>Haptista</taxon>
        <taxon>Haptophyta</taxon>
        <taxon>Prymnesiophyceae</taxon>
        <taxon>Isochrysidales</taxon>
        <taxon>Noelaerhabdaceae</taxon>
        <taxon>Emiliania</taxon>
    </lineage>
</organism>
<reference evidence="3" key="1">
    <citation type="journal article" date="2013" name="Nature">
        <title>Pan genome of the phytoplankton Emiliania underpins its global distribution.</title>
        <authorList>
            <person name="Read B.A."/>
            <person name="Kegel J."/>
            <person name="Klute M.J."/>
            <person name="Kuo A."/>
            <person name="Lefebvre S.C."/>
            <person name="Maumus F."/>
            <person name="Mayer C."/>
            <person name="Miller J."/>
            <person name="Monier A."/>
            <person name="Salamov A."/>
            <person name="Young J."/>
            <person name="Aguilar M."/>
            <person name="Claverie J.M."/>
            <person name="Frickenhaus S."/>
            <person name="Gonzalez K."/>
            <person name="Herman E.K."/>
            <person name="Lin Y.C."/>
            <person name="Napier J."/>
            <person name="Ogata H."/>
            <person name="Sarno A.F."/>
            <person name="Shmutz J."/>
            <person name="Schroeder D."/>
            <person name="de Vargas C."/>
            <person name="Verret F."/>
            <person name="von Dassow P."/>
            <person name="Valentin K."/>
            <person name="Van de Peer Y."/>
            <person name="Wheeler G."/>
            <person name="Dacks J.B."/>
            <person name="Delwiche C.F."/>
            <person name="Dyhrman S.T."/>
            <person name="Glockner G."/>
            <person name="John U."/>
            <person name="Richards T."/>
            <person name="Worden A.Z."/>
            <person name="Zhang X."/>
            <person name="Grigoriev I.V."/>
            <person name="Allen A.E."/>
            <person name="Bidle K."/>
            <person name="Borodovsky M."/>
            <person name="Bowler C."/>
            <person name="Brownlee C."/>
            <person name="Cock J.M."/>
            <person name="Elias M."/>
            <person name="Gladyshev V.N."/>
            <person name="Groth M."/>
            <person name="Guda C."/>
            <person name="Hadaegh A."/>
            <person name="Iglesias-Rodriguez M.D."/>
            <person name="Jenkins J."/>
            <person name="Jones B.M."/>
            <person name="Lawson T."/>
            <person name="Leese F."/>
            <person name="Lindquist E."/>
            <person name="Lobanov A."/>
            <person name="Lomsadze A."/>
            <person name="Malik S.B."/>
            <person name="Marsh M.E."/>
            <person name="Mackinder L."/>
            <person name="Mock T."/>
            <person name="Mueller-Roeber B."/>
            <person name="Pagarete A."/>
            <person name="Parker M."/>
            <person name="Probert I."/>
            <person name="Quesneville H."/>
            <person name="Raines C."/>
            <person name="Rensing S.A."/>
            <person name="Riano-Pachon D.M."/>
            <person name="Richier S."/>
            <person name="Rokitta S."/>
            <person name="Shiraiwa Y."/>
            <person name="Soanes D.M."/>
            <person name="van der Giezen M."/>
            <person name="Wahlund T.M."/>
            <person name="Williams B."/>
            <person name="Wilson W."/>
            <person name="Wolfe G."/>
            <person name="Wurch L.L."/>
        </authorList>
    </citation>
    <scope>NUCLEOTIDE SEQUENCE</scope>
</reference>
<dbReference type="InterPro" id="IPR006179">
    <property type="entry name" value="5_nucleotidase/apyrase"/>
</dbReference>
<protein>
    <recommendedName>
        <fullName evidence="1">EF-hand domain-containing protein</fullName>
    </recommendedName>
</protein>
<dbReference type="PROSITE" id="PS00018">
    <property type="entry name" value="EF_HAND_1"/>
    <property type="match status" value="1"/>
</dbReference>
<dbReference type="GO" id="GO:0016787">
    <property type="term" value="F:hydrolase activity"/>
    <property type="evidence" value="ECO:0007669"/>
    <property type="project" value="InterPro"/>
</dbReference>
<dbReference type="EnsemblProtists" id="EOD13971">
    <property type="protein sequence ID" value="EOD13971"/>
    <property type="gene ID" value="EMIHUDRAFT_119690"/>
</dbReference>
<evidence type="ECO:0000313" key="3">
    <source>
        <dbReference type="Proteomes" id="UP000013827"/>
    </source>
</evidence>
<dbReference type="InterPro" id="IPR018247">
    <property type="entry name" value="EF_Hand_1_Ca_BS"/>
</dbReference>
<dbReference type="PROSITE" id="PS50222">
    <property type="entry name" value="EF_HAND_2"/>
    <property type="match status" value="1"/>
</dbReference>
<accession>A0A0D3IRT6</accession>
<dbReference type="RefSeq" id="XP_005766400.1">
    <property type="nucleotide sequence ID" value="XM_005766343.1"/>
</dbReference>
<dbReference type="InterPro" id="IPR029052">
    <property type="entry name" value="Metallo-depent_PP-like"/>
</dbReference>
<evidence type="ECO:0000313" key="2">
    <source>
        <dbReference type="EnsemblProtists" id="EOD13971"/>
    </source>
</evidence>
<dbReference type="eggNOG" id="KOG4419">
    <property type="taxonomic scope" value="Eukaryota"/>
</dbReference>
<dbReference type="AlphaFoldDB" id="A0A0D3IRT6"/>
<sequence length="477" mass="51867">MRTSLCRPAGCSSIWLLRRTARYSSSLRVVAINDVYELHALPRLKSLINERKPQIVSLVWRRPPPGRSLRGCRVNPRALGLQAGDFLSPSILSGMDQGSSMIATLNCLPVTHACFGNHEADFQLEDVALRISEFGGCWINSNGFKPQLPLWDVVEVGPYRIGVLGLLTSERGIFRKDKMRGLAIEPVGAMAERLAALLRSEHGATHVIALTHQTVGADVELAKSGSVDLILGGHDHEVMEVRPEGGAPIIKSGSDAKIAAVLDIELGPSRALTASVAFEPVEGFAADPEVQAEVDSHLAVIRALEKEPMCSLKDSEVLERQQAALSSKRTRFEQTTAPSEENRAFLQLDDSVEVRIGEGGVMAGEIRIGGKPLEPSASYSVALPRNLMKGAFKILPLLHAEELPDEDNFLPALNVVVMHQAKRMWRRLGSFEALDLDGETAASRRARSVLRTLDLDESGCISRDEFATIDQSPMPGG</sequence>
<dbReference type="InterPro" id="IPR002048">
    <property type="entry name" value="EF_hand_dom"/>
</dbReference>
<dbReference type="KEGG" id="ehx:EMIHUDRAFT_119690"/>
<dbReference type="GeneID" id="17260118"/>
<proteinExistence type="predicted"/>
<dbReference type="InterPro" id="IPR004843">
    <property type="entry name" value="Calcineurin-like_PHP"/>
</dbReference>
<dbReference type="SUPFAM" id="SSF56300">
    <property type="entry name" value="Metallo-dependent phosphatases"/>
    <property type="match status" value="1"/>
</dbReference>
<dbReference type="Pfam" id="PF00149">
    <property type="entry name" value="Metallophos"/>
    <property type="match status" value="1"/>
</dbReference>
<name>A0A0D3IRT6_EMIH1</name>
<dbReference type="HOGENOM" id="CLU_005854_7_2_1"/>
<dbReference type="GO" id="GO:0009166">
    <property type="term" value="P:nucleotide catabolic process"/>
    <property type="evidence" value="ECO:0007669"/>
    <property type="project" value="InterPro"/>
</dbReference>
<dbReference type="GO" id="GO:0005509">
    <property type="term" value="F:calcium ion binding"/>
    <property type="evidence" value="ECO:0007669"/>
    <property type="project" value="InterPro"/>
</dbReference>
<dbReference type="PANTHER" id="PTHR11575">
    <property type="entry name" value="5'-NUCLEOTIDASE-RELATED"/>
    <property type="match status" value="1"/>
</dbReference>
<evidence type="ECO:0000259" key="1">
    <source>
        <dbReference type="PROSITE" id="PS50222"/>
    </source>
</evidence>
<keyword evidence="3" id="KW-1185">Reference proteome</keyword>
<dbReference type="PaxDb" id="2903-EOD13971"/>
<feature type="domain" description="EF-hand" evidence="1">
    <location>
        <begin position="441"/>
        <end position="476"/>
    </location>
</feature>
<dbReference type="Proteomes" id="UP000013827">
    <property type="component" value="Unassembled WGS sequence"/>
</dbReference>
<dbReference type="STRING" id="2903.R1DT80"/>
<dbReference type="Gene3D" id="3.60.21.10">
    <property type="match status" value="1"/>
</dbReference>